<protein>
    <recommendedName>
        <fullName evidence="8">Cytochrome P450</fullName>
    </recommendedName>
</protein>
<comment type="caution">
    <text evidence="6">The sequence shown here is derived from an EMBL/GenBank/DDBJ whole genome shotgun (WGS) entry which is preliminary data.</text>
</comment>
<reference evidence="6" key="1">
    <citation type="journal article" date="2023" name="Nat. Commun.">
        <title>Diploid and tetraploid genomes of Acorus and the evolution of monocots.</title>
        <authorList>
            <person name="Ma L."/>
            <person name="Liu K.W."/>
            <person name="Li Z."/>
            <person name="Hsiao Y.Y."/>
            <person name="Qi Y."/>
            <person name="Fu T."/>
            <person name="Tang G.D."/>
            <person name="Zhang D."/>
            <person name="Sun W.H."/>
            <person name="Liu D.K."/>
            <person name="Li Y."/>
            <person name="Chen G.Z."/>
            <person name="Liu X.D."/>
            <person name="Liao X.Y."/>
            <person name="Jiang Y.T."/>
            <person name="Yu X."/>
            <person name="Hao Y."/>
            <person name="Huang J."/>
            <person name="Zhao X.W."/>
            <person name="Ke S."/>
            <person name="Chen Y.Y."/>
            <person name="Wu W.L."/>
            <person name="Hsu J.L."/>
            <person name="Lin Y.F."/>
            <person name="Huang M.D."/>
            <person name="Li C.Y."/>
            <person name="Huang L."/>
            <person name="Wang Z.W."/>
            <person name="Zhao X."/>
            <person name="Zhong W.Y."/>
            <person name="Peng D.H."/>
            <person name="Ahmad S."/>
            <person name="Lan S."/>
            <person name="Zhang J.S."/>
            <person name="Tsai W.C."/>
            <person name="Van de Peer Y."/>
            <person name="Liu Z.J."/>
        </authorList>
    </citation>
    <scope>NUCLEOTIDE SEQUENCE</scope>
    <source>
        <strain evidence="6">CP</strain>
    </source>
</reference>
<evidence type="ECO:0000256" key="1">
    <source>
        <dbReference type="ARBA" id="ARBA00010617"/>
    </source>
</evidence>
<keyword evidence="3" id="KW-0560">Oxidoreductase</keyword>
<proteinExistence type="inferred from homology"/>
<dbReference type="InterPro" id="IPR001128">
    <property type="entry name" value="Cyt_P450"/>
</dbReference>
<organism evidence="6 7">
    <name type="scientific">Acorus calamus</name>
    <name type="common">Sweet flag</name>
    <dbReference type="NCBI Taxonomy" id="4465"/>
    <lineage>
        <taxon>Eukaryota</taxon>
        <taxon>Viridiplantae</taxon>
        <taxon>Streptophyta</taxon>
        <taxon>Embryophyta</taxon>
        <taxon>Tracheophyta</taxon>
        <taxon>Spermatophyta</taxon>
        <taxon>Magnoliopsida</taxon>
        <taxon>Liliopsida</taxon>
        <taxon>Acoraceae</taxon>
        <taxon>Acorus</taxon>
    </lineage>
</organism>
<keyword evidence="2" id="KW-0479">Metal-binding</keyword>
<dbReference type="GO" id="GO:0016705">
    <property type="term" value="F:oxidoreductase activity, acting on paired donors, with incorporation or reduction of molecular oxygen"/>
    <property type="evidence" value="ECO:0007669"/>
    <property type="project" value="InterPro"/>
</dbReference>
<evidence type="ECO:0000256" key="4">
    <source>
        <dbReference type="ARBA" id="ARBA00023004"/>
    </source>
</evidence>
<feature type="compositionally biased region" description="Basic and acidic residues" evidence="5">
    <location>
        <begin position="243"/>
        <end position="259"/>
    </location>
</feature>
<evidence type="ECO:0000256" key="3">
    <source>
        <dbReference type="ARBA" id="ARBA00023002"/>
    </source>
</evidence>
<dbReference type="PRINTS" id="PR00463">
    <property type="entry name" value="EP450I"/>
</dbReference>
<keyword evidence="4" id="KW-0408">Iron</keyword>
<dbReference type="InterPro" id="IPR036396">
    <property type="entry name" value="Cyt_P450_sf"/>
</dbReference>
<evidence type="ECO:0000313" key="6">
    <source>
        <dbReference type="EMBL" id="KAK1311724.1"/>
    </source>
</evidence>
<comment type="similarity">
    <text evidence="1">Belongs to the cytochrome P450 family.</text>
</comment>
<keyword evidence="7" id="KW-1185">Reference proteome</keyword>
<name>A0AAV9EFJ7_ACOCL</name>
<reference evidence="6" key="2">
    <citation type="submission" date="2023-06" db="EMBL/GenBank/DDBJ databases">
        <authorList>
            <person name="Ma L."/>
            <person name="Liu K.-W."/>
            <person name="Li Z."/>
            <person name="Hsiao Y.-Y."/>
            <person name="Qi Y."/>
            <person name="Fu T."/>
            <person name="Tang G."/>
            <person name="Zhang D."/>
            <person name="Sun W.-H."/>
            <person name="Liu D.-K."/>
            <person name="Li Y."/>
            <person name="Chen G.-Z."/>
            <person name="Liu X.-D."/>
            <person name="Liao X.-Y."/>
            <person name="Jiang Y.-T."/>
            <person name="Yu X."/>
            <person name="Hao Y."/>
            <person name="Huang J."/>
            <person name="Zhao X.-W."/>
            <person name="Ke S."/>
            <person name="Chen Y.-Y."/>
            <person name="Wu W.-L."/>
            <person name="Hsu J.-L."/>
            <person name="Lin Y.-F."/>
            <person name="Huang M.-D."/>
            <person name="Li C.-Y."/>
            <person name="Huang L."/>
            <person name="Wang Z.-W."/>
            <person name="Zhao X."/>
            <person name="Zhong W.-Y."/>
            <person name="Peng D.-H."/>
            <person name="Ahmad S."/>
            <person name="Lan S."/>
            <person name="Zhang J.-S."/>
            <person name="Tsai W.-C."/>
            <person name="Van De Peer Y."/>
            <person name="Liu Z.-J."/>
        </authorList>
    </citation>
    <scope>NUCLEOTIDE SEQUENCE</scope>
    <source>
        <strain evidence="6">CP</strain>
        <tissue evidence="6">Leaves</tissue>
    </source>
</reference>
<evidence type="ECO:0008006" key="8">
    <source>
        <dbReference type="Google" id="ProtNLM"/>
    </source>
</evidence>
<feature type="compositionally biased region" description="Gly residues" evidence="5">
    <location>
        <begin position="44"/>
        <end position="58"/>
    </location>
</feature>
<dbReference type="Proteomes" id="UP001180020">
    <property type="component" value="Unassembled WGS sequence"/>
</dbReference>
<evidence type="ECO:0000256" key="5">
    <source>
        <dbReference type="SAM" id="MobiDB-lite"/>
    </source>
</evidence>
<feature type="region of interest" description="Disordered" evidence="5">
    <location>
        <begin position="237"/>
        <end position="259"/>
    </location>
</feature>
<accession>A0AAV9EFJ7</accession>
<dbReference type="GO" id="GO:0005506">
    <property type="term" value="F:iron ion binding"/>
    <property type="evidence" value="ECO:0007669"/>
    <property type="project" value="InterPro"/>
</dbReference>
<dbReference type="Gene3D" id="1.10.630.10">
    <property type="entry name" value="Cytochrome P450"/>
    <property type="match status" value="1"/>
</dbReference>
<sequence length="259" mass="28860">MKVRTDILKEQKQLKHSRYATSKSVDARWEDNDRCRQSKDRTGFGSGGGGGEAGGGGRGWREEADGCGGRGGSPSVLAAGRNRRGVRWRREGRTEQSLERSDGYRSGCDGKFLRDSVLNFLIAGRDTTGAGLAWFFWLVSKNPHVETKIYEELKARFGKADEQTRVFDAESLRGLVYLHAVLCEALRLYPPVPFEHKWAAKAAVLPSGISVRRGTEILFSTFAIGRMEEVEMITAEGGMESIGGKEEKKKREKKERENL</sequence>
<dbReference type="InterPro" id="IPR002401">
    <property type="entry name" value="Cyt_P450_E_grp-I"/>
</dbReference>
<feature type="compositionally biased region" description="Basic and acidic residues" evidence="5">
    <location>
        <begin position="25"/>
        <end position="42"/>
    </location>
</feature>
<dbReference type="PANTHER" id="PTHR24296">
    <property type="entry name" value="CYTOCHROME P450"/>
    <property type="match status" value="1"/>
</dbReference>
<gene>
    <name evidence="6" type="ORF">QJS10_CPA07g00407</name>
</gene>
<feature type="compositionally biased region" description="Basic and acidic residues" evidence="5">
    <location>
        <begin position="1"/>
        <end position="13"/>
    </location>
</feature>
<evidence type="ECO:0000313" key="7">
    <source>
        <dbReference type="Proteomes" id="UP001180020"/>
    </source>
</evidence>
<dbReference type="SUPFAM" id="SSF48264">
    <property type="entry name" value="Cytochrome P450"/>
    <property type="match status" value="1"/>
</dbReference>
<dbReference type="GO" id="GO:0004497">
    <property type="term" value="F:monooxygenase activity"/>
    <property type="evidence" value="ECO:0007669"/>
    <property type="project" value="InterPro"/>
</dbReference>
<dbReference type="AlphaFoldDB" id="A0AAV9EFJ7"/>
<feature type="region of interest" description="Disordered" evidence="5">
    <location>
        <begin position="1"/>
        <end position="94"/>
    </location>
</feature>
<dbReference type="Pfam" id="PF00067">
    <property type="entry name" value="p450"/>
    <property type="match status" value="1"/>
</dbReference>
<dbReference type="EMBL" id="JAUJYO010000007">
    <property type="protein sequence ID" value="KAK1311724.1"/>
    <property type="molecule type" value="Genomic_DNA"/>
</dbReference>
<evidence type="ECO:0000256" key="2">
    <source>
        <dbReference type="ARBA" id="ARBA00022723"/>
    </source>
</evidence>
<dbReference type="GO" id="GO:0020037">
    <property type="term" value="F:heme binding"/>
    <property type="evidence" value="ECO:0007669"/>
    <property type="project" value="InterPro"/>
</dbReference>